<feature type="chain" id="PRO_5007274461" description="Photosynthesis system II assembly factor Ycf48/Hcf136-like domain-containing protein" evidence="3">
    <location>
        <begin position="28"/>
        <end position="367"/>
    </location>
</feature>
<feature type="signal peptide" evidence="3">
    <location>
        <begin position="1"/>
        <end position="27"/>
    </location>
</feature>
<dbReference type="GO" id="GO:0015979">
    <property type="term" value="P:photosynthesis"/>
    <property type="evidence" value="ECO:0007669"/>
    <property type="project" value="UniProtKB-KW"/>
</dbReference>
<dbReference type="InterPro" id="IPR015943">
    <property type="entry name" value="WD40/YVTN_repeat-like_dom_sf"/>
</dbReference>
<feature type="domain" description="Photosynthesis system II assembly factor Ycf48/Hcf136-like" evidence="4">
    <location>
        <begin position="63"/>
        <end position="124"/>
    </location>
</feature>
<evidence type="ECO:0000313" key="5">
    <source>
        <dbReference type="EMBL" id="AMK59126.1"/>
    </source>
</evidence>
<dbReference type="AlphaFoldDB" id="A0A126SXV5"/>
<accession>A0A126SXV5</accession>
<name>A0A126SXV5_9BACT</name>
<sequence>MNATMLAKSLRCCALCLYLLSWEHAAAASKVVPDLLDQSAQASVRARNAVTLAVATAGSRLVAVGEQGTVLLSDDNGNSWKQADAVPVSVALTGVQFVSPDEGWIIGHGGVVLHTADAGKTWQRQLDGRRIGELASEEARALESDDAAPKWLARNAERLVEDGPDKPLLGLYFADARHGLVVGAYGLALQTDDGGKSWRSIIGRFANPRGLHLYAITPIANGFLVAAEQGNVFLSTDGDSYFALLKSAYPGTYFGALALDGEHVLAFGLRGNAWAYGLPDQSWTHVALPDAATLTAGLKLPGGDVVLADEGGRLFRLRGGAASAVALQGAAAGGISGMTRTTDGALVLASIRGPLRVELKSAVAEVE</sequence>
<reference evidence="5" key="1">
    <citation type="journal article" date="2016" name="Appl. Environ. Microbiol.">
        <title>Functional Metagenomics of a Biostimulated Petroleum-Contaminated Soil Reveals an Extraordinary Diversity of Extradiol Dioxygenases.</title>
        <authorList>
            <person name="Terron-Gonzalez L."/>
            <person name="Martin-Cabello G."/>
            <person name="Ferrer M."/>
            <person name="Santero E."/>
        </authorList>
    </citation>
    <scope>NUCLEOTIDE SEQUENCE</scope>
</reference>
<dbReference type="SUPFAM" id="SSF110296">
    <property type="entry name" value="Oligoxyloglucan reducing end-specific cellobiohydrolase"/>
    <property type="match status" value="1"/>
</dbReference>
<organism evidence="5">
    <name type="scientific">uncultured bacterium UPO41</name>
    <dbReference type="NCBI Taxonomy" id="1776966"/>
    <lineage>
        <taxon>Bacteria</taxon>
        <taxon>environmental samples</taxon>
    </lineage>
</organism>
<evidence type="ECO:0000256" key="1">
    <source>
        <dbReference type="ARBA" id="ARBA00022531"/>
    </source>
</evidence>
<dbReference type="PANTHER" id="PTHR47199">
    <property type="entry name" value="PHOTOSYSTEM II STABILITY/ASSEMBLY FACTOR HCF136, CHLOROPLASTIC"/>
    <property type="match status" value="1"/>
</dbReference>
<dbReference type="EMBL" id="KU144969">
    <property type="protein sequence ID" value="AMK59126.1"/>
    <property type="molecule type" value="Genomic_DNA"/>
</dbReference>
<evidence type="ECO:0000256" key="3">
    <source>
        <dbReference type="SAM" id="SignalP"/>
    </source>
</evidence>
<dbReference type="Pfam" id="PF14870">
    <property type="entry name" value="PSII_BNR"/>
    <property type="match status" value="1"/>
</dbReference>
<dbReference type="PANTHER" id="PTHR47199:SF2">
    <property type="entry name" value="PHOTOSYSTEM II STABILITY_ASSEMBLY FACTOR HCF136, CHLOROPLASTIC"/>
    <property type="match status" value="1"/>
</dbReference>
<evidence type="ECO:0000256" key="2">
    <source>
        <dbReference type="ARBA" id="ARBA00023276"/>
    </source>
</evidence>
<keyword evidence="2" id="KW-0604">Photosystem II</keyword>
<keyword evidence="1" id="KW-0602">Photosynthesis</keyword>
<dbReference type="GO" id="GO:0009523">
    <property type="term" value="C:photosystem II"/>
    <property type="evidence" value="ECO:0007669"/>
    <property type="project" value="UniProtKB-KW"/>
</dbReference>
<evidence type="ECO:0000259" key="4">
    <source>
        <dbReference type="Pfam" id="PF14870"/>
    </source>
</evidence>
<protein>
    <recommendedName>
        <fullName evidence="4">Photosynthesis system II assembly factor Ycf48/Hcf136-like domain-containing protein</fullName>
    </recommendedName>
</protein>
<dbReference type="InterPro" id="IPR028203">
    <property type="entry name" value="PSII_CF48-like_dom"/>
</dbReference>
<keyword evidence="3" id="KW-0732">Signal</keyword>
<proteinExistence type="predicted"/>
<dbReference type="Gene3D" id="2.130.10.10">
    <property type="entry name" value="YVTN repeat-like/Quinoprotein amine dehydrogenase"/>
    <property type="match status" value="1"/>
</dbReference>